<reference evidence="2 3" key="1">
    <citation type="submission" date="2019-03" db="EMBL/GenBank/DDBJ databases">
        <title>Genomic Encyclopedia of Type Strains, Phase IV (KMG-IV): sequencing the most valuable type-strain genomes for metagenomic binning, comparative biology and taxonomic classification.</title>
        <authorList>
            <person name="Goeker M."/>
        </authorList>
    </citation>
    <scope>NUCLEOTIDE SEQUENCE [LARGE SCALE GENOMIC DNA]</scope>
    <source>
        <strain evidence="2 3">DSM 21667</strain>
    </source>
</reference>
<evidence type="ECO:0000313" key="2">
    <source>
        <dbReference type="EMBL" id="TDR38228.1"/>
    </source>
</evidence>
<feature type="signal peptide" evidence="1">
    <location>
        <begin position="1"/>
        <end position="31"/>
    </location>
</feature>
<protein>
    <recommendedName>
        <fullName evidence="4">FlgD Ig-like domain-containing protein</fullName>
    </recommendedName>
</protein>
<dbReference type="Proteomes" id="UP000295293">
    <property type="component" value="Unassembled WGS sequence"/>
</dbReference>
<name>A0A4V3DLA2_9GAMM</name>
<keyword evidence="3" id="KW-1185">Reference proteome</keyword>
<evidence type="ECO:0008006" key="4">
    <source>
        <dbReference type="Google" id="ProtNLM"/>
    </source>
</evidence>
<organism evidence="2 3">
    <name type="scientific">Tahibacter aquaticus</name>
    <dbReference type="NCBI Taxonomy" id="520092"/>
    <lineage>
        <taxon>Bacteria</taxon>
        <taxon>Pseudomonadati</taxon>
        <taxon>Pseudomonadota</taxon>
        <taxon>Gammaproteobacteria</taxon>
        <taxon>Lysobacterales</taxon>
        <taxon>Rhodanobacteraceae</taxon>
        <taxon>Tahibacter</taxon>
    </lineage>
</organism>
<dbReference type="EMBL" id="SNZH01000022">
    <property type="protein sequence ID" value="TDR38228.1"/>
    <property type="molecule type" value="Genomic_DNA"/>
</dbReference>
<dbReference type="RefSeq" id="WP_133821570.1">
    <property type="nucleotide sequence ID" value="NZ_SNZH01000022.1"/>
</dbReference>
<sequence>MTAFRPSCRTGRNAAAAALLALLALAAPAAAQDALFRNGFDLKPAPVIVVARDDRVATVDMDYNAASPWGQFWVMSGALSDDAGFLVTWWPQAAAADQPARGIAGNDSASCLDPDHLKAALPPAPTDPLPPGARWLVTANRRVQLQPLLNDTAYSVRVQRLNAAGAITSLAAEIPFNGGDGARVAALRSGLTYFDDFNLPLGPADETLWNNAAVTSTDARFNLFFINDQYHAHTLNGTRVDATGDKSQTSQRFRKKLRVEAGTRRRIVFDMDSPLSPRSVWYLDLNPIATELTAHASFFDEEGATGLPAGILRLRAAGQDLSVSLVDAQGAAHRLAAVNMETLGLQAISNVRRAFDVRVGTDGVEVSIDGRPVLSTSYAPYSFAAGDYELLWVGFGYNTPKDANPYYLVHWDNFGFDGPVVDARRVHNYVTRIAGTDYRKSSRGSGEFPIFTVRIPDDLRPLAAAAVAEAWLVYTYQMGDYSNLSVRPDDTVKVNDAIAHPLPQPANNSAPLNASLMSWGMPHTARIKLGELVQGGGSPLLVGDNRFQFFADNAGLLNVHVEVLYPPGSAPAYTPPAAIHHFPLHAELPRQGPPVRFQRIAGSDIVEEHHLSAATPAVIAVSGLVPLNIEAGNRSWAGWAPELMHVPVVSAEVWSSGGTSGIARVEVFAKPASSATIPGERVLLVETARDAPASQGRYRLNWDTRGLPDGDYDLFVQATTPSGLKSVPSYGDETHHFDAAALSGAYYPIRVRVDN</sequence>
<dbReference type="AlphaFoldDB" id="A0A4V3DLA2"/>
<keyword evidence="1" id="KW-0732">Signal</keyword>
<accession>A0A4V3DLA2</accession>
<comment type="caution">
    <text evidence="2">The sequence shown here is derived from an EMBL/GenBank/DDBJ whole genome shotgun (WGS) entry which is preliminary data.</text>
</comment>
<evidence type="ECO:0000256" key="1">
    <source>
        <dbReference type="SAM" id="SignalP"/>
    </source>
</evidence>
<gene>
    <name evidence="2" type="ORF">DFR29_12228</name>
</gene>
<proteinExistence type="predicted"/>
<evidence type="ECO:0000313" key="3">
    <source>
        <dbReference type="Proteomes" id="UP000295293"/>
    </source>
</evidence>
<dbReference type="OrthoDB" id="5927957at2"/>
<feature type="chain" id="PRO_5020467330" description="FlgD Ig-like domain-containing protein" evidence="1">
    <location>
        <begin position="32"/>
        <end position="755"/>
    </location>
</feature>